<evidence type="ECO:0000313" key="2">
    <source>
        <dbReference type="Proteomes" id="UP000682782"/>
    </source>
</evidence>
<keyword evidence="2" id="KW-1185">Reference proteome</keyword>
<accession>A0AC61N4M9</accession>
<dbReference type="Proteomes" id="UP000682782">
    <property type="component" value="Chromosome"/>
</dbReference>
<reference evidence="1" key="1">
    <citation type="submission" date="2021-01" db="EMBL/GenBank/DDBJ databases">
        <title>Complete genome sequence of Clostridiales bacterium R-7.</title>
        <authorList>
            <person name="Mahoney-Kurpe S.C."/>
            <person name="Palevich N."/>
            <person name="Koike S."/>
            <person name="Moon C.D."/>
            <person name="Attwood G.T."/>
        </authorList>
    </citation>
    <scope>NUCLEOTIDE SEQUENCE</scope>
    <source>
        <strain evidence="1">R-7</strain>
    </source>
</reference>
<proteinExistence type="predicted"/>
<gene>
    <name evidence="1" type="ORF">JYE49_07655</name>
</gene>
<evidence type="ECO:0000313" key="1">
    <source>
        <dbReference type="EMBL" id="QUC65763.1"/>
    </source>
</evidence>
<organism evidence="1 2">
    <name type="scientific">Aristaeella hokkaidonensis</name>
    <dbReference type="NCBI Taxonomy" id="3046382"/>
    <lineage>
        <taxon>Bacteria</taxon>
        <taxon>Bacillati</taxon>
        <taxon>Bacillota</taxon>
        <taxon>Clostridia</taxon>
        <taxon>Eubacteriales</taxon>
        <taxon>Aristaeellaceae</taxon>
        <taxon>Aristaeella</taxon>
    </lineage>
</organism>
<protein>
    <submittedName>
        <fullName evidence="1">Uncharacterized protein</fullName>
    </submittedName>
</protein>
<dbReference type="EMBL" id="CP068393">
    <property type="protein sequence ID" value="QUC65763.1"/>
    <property type="molecule type" value="Genomic_DNA"/>
</dbReference>
<sequence>MNKLQRILCLLLTVLLMAQAPLLSLAEGEQAEFEAPEELIVGHPTITKGDFFTELFGNDTADIDVRALIHGYNLVNWDQNQGTYVFDPSVVETIGPVEVDEVGNHTYKMILCDDLYYSDGTPITAWDYAFSLLLMMSPEIEAIGGKIYRAEHLLGYDDYIATRKKIMAGEELTDDDVRSLSGVEVHSDHEIWFHLDGEFLPYFFETGLLLTVPYPIGVIAPGCKVYDDGFGVYLGNEDLYVSEPVFTPELLQKTILDPETGYNSHPSVVSGPYKMVSWDAATGEGHYEINPYFKGAWMHNNLPGPDYSGPANYIQVMDIDNETPKLDANGDEIWLVKPTIEKIKFVVADNDTLIQQLADGELHLVNKVTYGQTILEGLQKGGEFGIRSQPYPRIGLSFLTFTYDWPTVHDKEVRQAIAWCMDRDLLGSLYCGSADGGQSFFTRVDGYYGIEQWEYKLLKGEISYPVNFLDQVTLPQVLTKDGEEEDLTKKYKNRYVETQEDYEKAIAAWQALADEWKDKLVKYTVDLSKAKKLLEKAGWTLNRNGDAFTEGVDDVRCKKMDDGTLVALDLKLMYPEGNHMAELMQTAVRTDTIAAPEDVQPDAGVGSFVDNLAAVGIKLELVPEPMEELLKSYYRQKERTTDMIYLATNFHVIVDPSITYSTDTTKNHEIWNNTYSDDEELWYDAKAMRRTEPGDVFEYVSKWVTFQERYNEVLPTIPIYSNIYFDFFNQYLQNYYITGQVTWSQAILPAYFALENMETPAAATEAEGDFETFE</sequence>
<name>A0AC61N4M9_9FIRM</name>